<dbReference type="RefSeq" id="WP_013700884.1">
    <property type="nucleotide sequence ID" value="NC_015385.1"/>
</dbReference>
<dbReference type="eggNOG" id="ENOG5033P4X">
    <property type="taxonomic scope" value="Bacteria"/>
</dbReference>
<dbReference type="HOGENOM" id="CLU_723486_0_0_12"/>
<dbReference type="Proteomes" id="UP000006852">
    <property type="component" value="Chromosome"/>
</dbReference>
<sequence length="370" mass="40529">MKLNQFVKKLAQMIFVSAGLLFAVTFSVCPMSCRSSVESLELLSGDFSVPNITKFCATSSNSARLDFSREVELKNTELFLSDKISSLGNVECKYEEKSVLLEFQNETAIGIDYKVEGMAFDSAGNSLTFSVPFKGFNNNPAKVIITELRNSYGTKTIKETKEKVHRSEFVELYVLKGGNLSGLEVISAANGDKTKFILPAVEVNEGDYVTMHMRMIIAEGLDGEGMNNEFGDNLKLSKHEDSCDTARDLWSECTKKPFAASDIVVLRDSNTSEILDAVVFAKSDCAEWKKGISDFASIVSESGIWQGGACLENAICCDNISPTRSLSRQNLKEAVASYKKGQVIANGKDCWIVAKTATPGYGNSNIPYVK</sequence>
<reference evidence="2 3" key="1">
    <citation type="journal article" date="2011" name="Stand. Genomic Sci.">
        <title>Complete genome sequence of Treponema succinifaciens type strain (6091).</title>
        <authorList>
            <person name="Han C."/>
            <person name="Gronow S."/>
            <person name="Teshima H."/>
            <person name="Lapidus A."/>
            <person name="Nolan M."/>
            <person name="Lucas S."/>
            <person name="Hammon N."/>
            <person name="Deshpande S."/>
            <person name="Cheng J.F."/>
            <person name="Zeytun A."/>
            <person name="Tapia R."/>
            <person name="Goodwin L."/>
            <person name="Pitluck S."/>
            <person name="Liolios K."/>
            <person name="Pagani I."/>
            <person name="Ivanova N."/>
            <person name="Mavromatis K."/>
            <person name="Mikhailova N."/>
            <person name="Huntemann M."/>
            <person name="Pati A."/>
            <person name="Chen A."/>
            <person name="Palaniappan K."/>
            <person name="Land M."/>
            <person name="Hauser L."/>
            <person name="Brambilla E.M."/>
            <person name="Rohde M."/>
            <person name="Goker M."/>
            <person name="Woyke T."/>
            <person name="Bristow J."/>
            <person name="Eisen J.A."/>
            <person name="Markowitz V."/>
            <person name="Hugenholtz P."/>
            <person name="Kyrpides N.C."/>
            <person name="Klenk H.P."/>
            <person name="Detter J.C."/>
        </authorList>
    </citation>
    <scope>NUCLEOTIDE SEQUENCE [LARGE SCALE GENOMIC DNA]</scope>
    <source>
        <strain evidence="3">ATCC 33096 / DSM 2489 / 6091</strain>
    </source>
</reference>
<evidence type="ECO:0000313" key="2">
    <source>
        <dbReference type="EMBL" id="AEB13577.1"/>
    </source>
</evidence>
<feature type="domain" description="TP-1001-like C-terminal" evidence="1">
    <location>
        <begin position="141"/>
        <end position="353"/>
    </location>
</feature>
<dbReference type="InterPro" id="IPR058683">
    <property type="entry name" value="TP_1001-like_C"/>
</dbReference>
<dbReference type="Pfam" id="PF26342">
    <property type="entry name" value="TP_1001_2nd"/>
    <property type="match status" value="1"/>
</dbReference>
<reference evidence="3" key="2">
    <citation type="submission" date="2011-04" db="EMBL/GenBank/DDBJ databases">
        <title>The complete genome of chromosome of Treponema succinifaciens DSM 2489.</title>
        <authorList>
            <person name="Lucas S."/>
            <person name="Copeland A."/>
            <person name="Lapidus A."/>
            <person name="Bruce D."/>
            <person name="Goodwin L."/>
            <person name="Pitluck S."/>
            <person name="Peters L."/>
            <person name="Kyrpides N."/>
            <person name="Mavromatis K."/>
            <person name="Ivanova N."/>
            <person name="Ovchinnikova G."/>
            <person name="Teshima H."/>
            <person name="Detter J.C."/>
            <person name="Tapia R."/>
            <person name="Han C."/>
            <person name="Land M."/>
            <person name="Hauser L."/>
            <person name="Markowitz V."/>
            <person name="Cheng J.-F."/>
            <person name="Hugenholtz P."/>
            <person name="Woyke T."/>
            <person name="Wu D."/>
            <person name="Gronow S."/>
            <person name="Wellnitz S."/>
            <person name="Brambilla E."/>
            <person name="Klenk H.-P."/>
            <person name="Eisen J.A."/>
        </authorList>
    </citation>
    <scope>NUCLEOTIDE SEQUENCE [LARGE SCALE GENOMIC DNA]</scope>
    <source>
        <strain evidence="3">ATCC 33096 / DSM 2489 / 6091</strain>
    </source>
</reference>
<protein>
    <recommendedName>
        <fullName evidence="1">TP-1001-like C-terminal domain-containing protein</fullName>
    </recommendedName>
</protein>
<dbReference type="EMBL" id="CP002631">
    <property type="protein sequence ID" value="AEB13577.1"/>
    <property type="molecule type" value="Genomic_DNA"/>
</dbReference>
<gene>
    <name evidence="2" type="ordered locus">Tresu_0636</name>
</gene>
<dbReference type="GeneID" id="302997836"/>
<proteinExistence type="predicted"/>
<accession>F2NUL4</accession>
<dbReference type="KEGG" id="tsu:Tresu_0636"/>
<evidence type="ECO:0000313" key="3">
    <source>
        <dbReference type="Proteomes" id="UP000006852"/>
    </source>
</evidence>
<keyword evidence="3" id="KW-1185">Reference proteome</keyword>
<name>F2NUL4_TRES6</name>
<dbReference type="OrthoDB" id="369743at2"/>
<dbReference type="AlphaFoldDB" id="F2NUL4"/>
<organism evidence="2 3">
    <name type="scientific">Treponema succinifaciens (strain ATCC 33096 / DSM 2489 / 6091)</name>
    <dbReference type="NCBI Taxonomy" id="869209"/>
    <lineage>
        <taxon>Bacteria</taxon>
        <taxon>Pseudomonadati</taxon>
        <taxon>Spirochaetota</taxon>
        <taxon>Spirochaetia</taxon>
        <taxon>Spirochaetales</taxon>
        <taxon>Treponemataceae</taxon>
        <taxon>Treponema</taxon>
    </lineage>
</organism>
<evidence type="ECO:0000259" key="1">
    <source>
        <dbReference type="Pfam" id="PF26342"/>
    </source>
</evidence>